<dbReference type="Proteomes" id="UP000332933">
    <property type="component" value="Unassembled WGS sequence"/>
</dbReference>
<dbReference type="InterPro" id="IPR002110">
    <property type="entry name" value="Ankyrin_rpt"/>
</dbReference>
<dbReference type="SUPFAM" id="SSF48403">
    <property type="entry name" value="Ankyrin repeat"/>
    <property type="match status" value="1"/>
</dbReference>
<keyword evidence="1" id="KW-0677">Repeat</keyword>
<evidence type="ECO:0000313" key="5">
    <source>
        <dbReference type="EMBL" id="VFT79423.1"/>
    </source>
</evidence>
<dbReference type="SMART" id="SM00248">
    <property type="entry name" value="ANK"/>
    <property type="match status" value="2"/>
</dbReference>
<protein>
    <submittedName>
        <fullName evidence="5">Aste57867_2220 protein</fullName>
    </submittedName>
</protein>
<dbReference type="PROSITE" id="PS50297">
    <property type="entry name" value="ANK_REP_REGION"/>
    <property type="match status" value="1"/>
</dbReference>
<dbReference type="Gene3D" id="1.25.40.20">
    <property type="entry name" value="Ankyrin repeat-containing domain"/>
    <property type="match status" value="1"/>
</dbReference>
<dbReference type="PANTHER" id="PTHR24188:SF29">
    <property type="entry name" value="GH09064P"/>
    <property type="match status" value="1"/>
</dbReference>
<dbReference type="Pfam" id="PF12796">
    <property type="entry name" value="Ank_2"/>
    <property type="match status" value="1"/>
</dbReference>
<evidence type="ECO:0000313" key="6">
    <source>
        <dbReference type="Proteomes" id="UP000332933"/>
    </source>
</evidence>
<evidence type="ECO:0000256" key="1">
    <source>
        <dbReference type="ARBA" id="ARBA00022737"/>
    </source>
</evidence>
<name>A0A485K8J8_9STRA</name>
<reference evidence="5 6" key="1">
    <citation type="submission" date="2019-03" db="EMBL/GenBank/DDBJ databases">
        <authorList>
            <person name="Gaulin E."/>
            <person name="Dumas B."/>
        </authorList>
    </citation>
    <scope>NUCLEOTIDE SEQUENCE [LARGE SCALE GENOMIC DNA]</scope>
    <source>
        <strain evidence="5">CBS 568.67</strain>
    </source>
</reference>
<organism evidence="5 6">
    <name type="scientific">Aphanomyces stellatus</name>
    <dbReference type="NCBI Taxonomy" id="120398"/>
    <lineage>
        <taxon>Eukaryota</taxon>
        <taxon>Sar</taxon>
        <taxon>Stramenopiles</taxon>
        <taxon>Oomycota</taxon>
        <taxon>Saprolegniomycetes</taxon>
        <taxon>Saprolegniales</taxon>
        <taxon>Verrucalvaceae</taxon>
        <taxon>Aphanomyces</taxon>
    </lineage>
</organism>
<accession>A0A485K8J8</accession>
<dbReference type="PANTHER" id="PTHR24188">
    <property type="entry name" value="ANKYRIN REPEAT PROTEIN"/>
    <property type="match status" value="1"/>
</dbReference>
<dbReference type="EMBL" id="CAADRA010000235">
    <property type="protein sequence ID" value="VFT79423.1"/>
    <property type="molecule type" value="Genomic_DNA"/>
</dbReference>
<evidence type="ECO:0000256" key="2">
    <source>
        <dbReference type="ARBA" id="ARBA00023043"/>
    </source>
</evidence>
<dbReference type="InterPro" id="IPR036770">
    <property type="entry name" value="Ankyrin_rpt-contain_sf"/>
</dbReference>
<keyword evidence="2 3" id="KW-0040">ANK repeat</keyword>
<gene>
    <name evidence="5" type="primary">Aste57867_2220</name>
    <name evidence="4" type="ORF">As57867_002215</name>
    <name evidence="5" type="ORF">ASTE57867_2220</name>
</gene>
<evidence type="ECO:0000313" key="4">
    <source>
        <dbReference type="EMBL" id="KAF0717582.1"/>
    </source>
</evidence>
<dbReference type="EMBL" id="VJMH01000235">
    <property type="protein sequence ID" value="KAF0717582.1"/>
    <property type="molecule type" value="Genomic_DNA"/>
</dbReference>
<dbReference type="AlphaFoldDB" id="A0A485K8J8"/>
<proteinExistence type="predicted"/>
<keyword evidence="6" id="KW-1185">Reference proteome</keyword>
<dbReference type="PROSITE" id="PS50088">
    <property type="entry name" value="ANK_REPEAT"/>
    <property type="match status" value="1"/>
</dbReference>
<feature type="repeat" description="ANK" evidence="3">
    <location>
        <begin position="79"/>
        <end position="111"/>
    </location>
</feature>
<evidence type="ECO:0000256" key="3">
    <source>
        <dbReference type="PROSITE-ProRule" id="PRU00023"/>
    </source>
</evidence>
<reference evidence="4" key="2">
    <citation type="submission" date="2019-06" db="EMBL/GenBank/DDBJ databases">
        <title>Genomics analysis of Aphanomyces spp. identifies a new class of oomycete effector associated with host adaptation.</title>
        <authorList>
            <person name="Gaulin E."/>
        </authorList>
    </citation>
    <scope>NUCLEOTIDE SEQUENCE</scope>
    <source>
        <strain evidence="4">CBS 578.67</strain>
    </source>
</reference>
<dbReference type="OrthoDB" id="188462at2759"/>
<sequence length="120" mass="13263">MLDAVEEGDLARDKRLLKKDATLTNNQDEVRLYWLTYNVTRVISLDGPHSIFASRDGYLDIVKCLIENGARIDEATNNDGPTPLLLASKNGRVNVVEILVSQGTSVNQATNVKCISVSRF</sequence>